<dbReference type="InterPro" id="IPR001451">
    <property type="entry name" value="Hexapep"/>
</dbReference>
<keyword evidence="2" id="KW-1185">Reference proteome</keyword>
<proteinExistence type="predicted"/>
<dbReference type="EMBL" id="JBCLPP010000003">
    <property type="protein sequence ID" value="MEY8244353.1"/>
    <property type="molecule type" value="Genomic_DNA"/>
</dbReference>
<protein>
    <submittedName>
        <fullName evidence="1">DapH/DapD/GlmU-related protein</fullName>
    </submittedName>
</protein>
<sequence length="173" mass="19236">MKSGKSRYMDIMKFCQKNVFGRFLQGLVQHYNHDKYWRRRYIVTNPDNTAHILIKLFYLWYIKRCDAFNNCSFGTNLNSGAFFAEPPCLPHGPNGIIIGHDVSIGTGCVVYQQVTVMQGGGKIGDNVLLGAGSKVLPSVNIGNNVKVGANCVVVEDVFDNATVVLPKPRIINR</sequence>
<name>A0ABV4CSJ0_9BACT</name>
<dbReference type="InterPro" id="IPR011004">
    <property type="entry name" value="Trimer_LpxA-like_sf"/>
</dbReference>
<organism evidence="1 2">
    <name type="scientific">Heminiphilus faecis</name>
    <dbReference type="NCBI Taxonomy" id="2601703"/>
    <lineage>
        <taxon>Bacteria</taxon>
        <taxon>Pseudomonadati</taxon>
        <taxon>Bacteroidota</taxon>
        <taxon>Bacteroidia</taxon>
        <taxon>Bacteroidales</taxon>
        <taxon>Muribaculaceae</taxon>
        <taxon>Heminiphilus</taxon>
    </lineage>
</organism>
<dbReference type="Proteomes" id="UP001565200">
    <property type="component" value="Unassembled WGS sequence"/>
</dbReference>
<dbReference type="RefSeq" id="WP_369863145.1">
    <property type="nucleotide sequence ID" value="NZ_JBCLPP010000003.1"/>
</dbReference>
<evidence type="ECO:0000313" key="2">
    <source>
        <dbReference type="Proteomes" id="UP001565200"/>
    </source>
</evidence>
<comment type="caution">
    <text evidence="1">The sequence shown here is derived from an EMBL/GenBank/DDBJ whole genome shotgun (WGS) entry which is preliminary data.</text>
</comment>
<accession>A0ABV4CSJ0</accession>
<dbReference type="Gene3D" id="2.160.10.10">
    <property type="entry name" value="Hexapeptide repeat proteins"/>
    <property type="match status" value="1"/>
</dbReference>
<gene>
    <name evidence="1" type="ORF">AAK873_01820</name>
</gene>
<evidence type="ECO:0000313" key="1">
    <source>
        <dbReference type="EMBL" id="MEY8244353.1"/>
    </source>
</evidence>
<dbReference type="SUPFAM" id="SSF51161">
    <property type="entry name" value="Trimeric LpxA-like enzymes"/>
    <property type="match status" value="1"/>
</dbReference>
<reference evidence="1 2" key="1">
    <citation type="submission" date="2024-03" db="EMBL/GenBank/DDBJ databases">
        <title>Mouse gut bacterial collection (mGBC) of GemPharmatech.</title>
        <authorList>
            <person name="He Y."/>
            <person name="Dong L."/>
            <person name="Wu D."/>
            <person name="Gao X."/>
            <person name="Lin Z."/>
        </authorList>
    </citation>
    <scope>NUCLEOTIDE SEQUENCE [LARGE SCALE GENOMIC DNA]</scope>
    <source>
        <strain evidence="1 2">54-13</strain>
    </source>
</reference>
<dbReference type="Pfam" id="PF00132">
    <property type="entry name" value="Hexapep"/>
    <property type="match status" value="1"/>
</dbReference>
<dbReference type="PANTHER" id="PTHR42811">
    <property type="entry name" value="SERINE ACETYLTRANSFERASE"/>
    <property type="match status" value="1"/>
</dbReference>